<reference evidence="1 2" key="1">
    <citation type="submission" date="2018-11" db="EMBL/GenBank/DDBJ databases">
        <authorList>
            <consortium name="Pathogen Informatics"/>
        </authorList>
    </citation>
    <scope>NUCLEOTIDE SEQUENCE [LARGE SCALE GENOMIC DNA]</scope>
    <source>
        <strain>Denwood</strain>
        <strain evidence="2">Zambia</strain>
    </source>
</reference>
<dbReference type="EMBL" id="UZAL01037872">
    <property type="protein sequence ID" value="VDP72642.1"/>
    <property type="molecule type" value="Genomic_DNA"/>
</dbReference>
<dbReference type="Proteomes" id="UP000269396">
    <property type="component" value="Unassembled WGS sequence"/>
</dbReference>
<sequence length="62" mass="7485">MGLVRWMYLYLRVDVHYRTWTQYRSLQTPSCYPVSYRVLTVTCLCDGVQFKLTWYCLLGSLH</sequence>
<keyword evidence="2" id="KW-1185">Reference proteome</keyword>
<organism evidence="1 2">
    <name type="scientific">Schistosoma mattheei</name>
    <dbReference type="NCBI Taxonomy" id="31246"/>
    <lineage>
        <taxon>Eukaryota</taxon>
        <taxon>Metazoa</taxon>
        <taxon>Spiralia</taxon>
        <taxon>Lophotrochozoa</taxon>
        <taxon>Platyhelminthes</taxon>
        <taxon>Trematoda</taxon>
        <taxon>Digenea</taxon>
        <taxon>Strigeidida</taxon>
        <taxon>Schistosomatoidea</taxon>
        <taxon>Schistosomatidae</taxon>
        <taxon>Schistosoma</taxon>
    </lineage>
</organism>
<evidence type="ECO:0000313" key="1">
    <source>
        <dbReference type="EMBL" id="VDP72642.1"/>
    </source>
</evidence>
<proteinExistence type="predicted"/>
<name>A0A3P8F8Q8_9TREM</name>
<protein>
    <submittedName>
        <fullName evidence="1">Uncharacterized protein</fullName>
    </submittedName>
</protein>
<evidence type="ECO:0000313" key="2">
    <source>
        <dbReference type="Proteomes" id="UP000269396"/>
    </source>
</evidence>
<accession>A0A3P8F8Q8</accession>
<gene>
    <name evidence="1" type="ORF">SMTD_LOCUS16898</name>
</gene>
<dbReference type="AlphaFoldDB" id="A0A3P8F8Q8"/>